<name>A0AAV4W4B7_9ARAC</name>
<dbReference type="EMBL" id="BPLQ01014153">
    <property type="protein sequence ID" value="GIY77635.1"/>
    <property type="molecule type" value="Genomic_DNA"/>
</dbReference>
<organism evidence="1 2">
    <name type="scientific">Caerostris darwini</name>
    <dbReference type="NCBI Taxonomy" id="1538125"/>
    <lineage>
        <taxon>Eukaryota</taxon>
        <taxon>Metazoa</taxon>
        <taxon>Ecdysozoa</taxon>
        <taxon>Arthropoda</taxon>
        <taxon>Chelicerata</taxon>
        <taxon>Arachnida</taxon>
        <taxon>Araneae</taxon>
        <taxon>Araneomorphae</taxon>
        <taxon>Entelegynae</taxon>
        <taxon>Araneoidea</taxon>
        <taxon>Araneidae</taxon>
        <taxon>Caerostris</taxon>
    </lineage>
</organism>
<keyword evidence="2" id="KW-1185">Reference proteome</keyword>
<dbReference type="Proteomes" id="UP001054837">
    <property type="component" value="Unassembled WGS sequence"/>
</dbReference>
<dbReference type="AlphaFoldDB" id="A0AAV4W4B7"/>
<reference evidence="1 2" key="1">
    <citation type="submission" date="2021-06" db="EMBL/GenBank/DDBJ databases">
        <title>Caerostris darwini draft genome.</title>
        <authorList>
            <person name="Kono N."/>
            <person name="Arakawa K."/>
        </authorList>
    </citation>
    <scope>NUCLEOTIDE SEQUENCE [LARGE SCALE GENOMIC DNA]</scope>
</reference>
<proteinExistence type="predicted"/>
<evidence type="ECO:0008006" key="3">
    <source>
        <dbReference type="Google" id="ProtNLM"/>
    </source>
</evidence>
<accession>A0AAV4W4B7</accession>
<protein>
    <recommendedName>
        <fullName evidence="3">Ribosomal protein L2</fullName>
    </recommendedName>
</protein>
<sequence length="43" mass="4781">MNMVSNIIMPSGRMRGPSSRAYTLTRSRHTRNGKLLPLCSSCV</sequence>
<feature type="non-terminal residue" evidence="1">
    <location>
        <position position="43"/>
    </location>
</feature>
<gene>
    <name evidence="1" type="ORF">CDAR_63221</name>
</gene>
<evidence type="ECO:0000313" key="2">
    <source>
        <dbReference type="Proteomes" id="UP001054837"/>
    </source>
</evidence>
<evidence type="ECO:0000313" key="1">
    <source>
        <dbReference type="EMBL" id="GIY77635.1"/>
    </source>
</evidence>
<comment type="caution">
    <text evidence="1">The sequence shown here is derived from an EMBL/GenBank/DDBJ whole genome shotgun (WGS) entry which is preliminary data.</text>
</comment>